<name>A0A2G7T4N1_9FLAO</name>
<gene>
    <name evidence="1" type="ORF">CTI11_17890</name>
</gene>
<evidence type="ECO:0008006" key="2">
    <source>
        <dbReference type="Google" id="ProtNLM"/>
    </source>
</evidence>
<dbReference type="EMBL" id="PEKC01000076">
    <property type="protein sequence ID" value="PII34856.1"/>
    <property type="molecule type" value="Genomic_DNA"/>
</dbReference>
<accession>A0A2G7T4N1</accession>
<dbReference type="AlphaFoldDB" id="A0A2G7T4N1"/>
<organism evidence="1">
    <name type="scientific">Chryseobacterium sp. B5</name>
    <dbReference type="NCBI Taxonomy" id="2050562"/>
    <lineage>
        <taxon>Bacteria</taxon>
        <taxon>Pseudomonadati</taxon>
        <taxon>Bacteroidota</taxon>
        <taxon>Flavobacteriia</taxon>
        <taxon>Flavobacteriales</taxon>
        <taxon>Weeksellaceae</taxon>
        <taxon>Chryseobacterium group</taxon>
        <taxon>Chryseobacterium</taxon>
    </lineage>
</organism>
<protein>
    <recommendedName>
        <fullName evidence="2">Roadblock/LC7 domain-containing protein</fullName>
    </recommendedName>
</protein>
<reference evidence="1" key="1">
    <citation type="submission" date="2017-10" db="EMBL/GenBank/DDBJ databases">
        <title>Chryseobacterium sp. B5 is a hydrocarbonoclastic and plant growth promoting bacterium.</title>
        <authorList>
            <person name="Thijs S."/>
            <person name="Gkorezis P."/>
            <person name="Van Hamme J."/>
        </authorList>
    </citation>
    <scope>NUCLEOTIDE SEQUENCE</scope>
    <source>
        <strain evidence="1">B5</strain>
    </source>
</reference>
<comment type="caution">
    <text evidence="1">The sequence shown here is derived from an EMBL/GenBank/DDBJ whole genome shotgun (WGS) entry which is preliminary data.</text>
</comment>
<proteinExistence type="predicted"/>
<sequence>MQSIISIEGAMAAALVDHQSGMCLAQAGSGVDLELAAAGNTQVVRAKLKTMESLGLRKGIEDILITLGDQYHLIRLIPNSPGLFLYLVLDKARGNLALARYKLTDIERSLKV</sequence>
<evidence type="ECO:0000313" key="1">
    <source>
        <dbReference type="EMBL" id="PII34856.1"/>
    </source>
</evidence>